<sequence length="152" mass="17292">MGLEEDIFLLRKIELFASFDNEPLRLLAFGAEKMQLKRGTTLFQEGDTSDSAYLVMHGGIDLMRAHGDQEFTVESVSSGALIDEMALITRMTRSASAITRTNCELMRIGRSQFRRILEEYPQLAANLHEVITRRFQEMVARMSEVQSRLGDD</sequence>
<dbReference type="PANTHER" id="PTHR24567">
    <property type="entry name" value="CRP FAMILY TRANSCRIPTIONAL REGULATORY PROTEIN"/>
    <property type="match status" value="1"/>
</dbReference>
<dbReference type="AlphaFoldDB" id="A0A8J3DJN3"/>
<dbReference type="Proteomes" id="UP000641137">
    <property type="component" value="Unassembled WGS sequence"/>
</dbReference>
<dbReference type="GO" id="GO:0005829">
    <property type="term" value="C:cytosol"/>
    <property type="evidence" value="ECO:0007669"/>
    <property type="project" value="TreeGrafter"/>
</dbReference>
<evidence type="ECO:0000259" key="1">
    <source>
        <dbReference type="PROSITE" id="PS50042"/>
    </source>
</evidence>
<evidence type="ECO:0000313" key="2">
    <source>
        <dbReference type="EMBL" id="GHC73983.1"/>
    </source>
</evidence>
<gene>
    <name evidence="2" type="ORF">GCM10010136_22700</name>
</gene>
<dbReference type="Gene3D" id="2.60.120.10">
    <property type="entry name" value="Jelly Rolls"/>
    <property type="match status" value="1"/>
</dbReference>
<dbReference type="EMBL" id="BMZO01000007">
    <property type="protein sequence ID" value="GHC73983.1"/>
    <property type="molecule type" value="Genomic_DNA"/>
</dbReference>
<organism evidence="2 3">
    <name type="scientific">Limoniibacter endophyticus</name>
    <dbReference type="NCBI Taxonomy" id="1565040"/>
    <lineage>
        <taxon>Bacteria</taxon>
        <taxon>Pseudomonadati</taxon>
        <taxon>Pseudomonadota</taxon>
        <taxon>Alphaproteobacteria</taxon>
        <taxon>Hyphomicrobiales</taxon>
        <taxon>Bartonellaceae</taxon>
        <taxon>Limoniibacter</taxon>
    </lineage>
</organism>
<dbReference type="InterPro" id="IPR014710">
    <property type="entry name" value="RmlC-like_jellyroll"/>
</dbReference>
<dbReference type="PANTHER" id="PTHR24567:SF68">
    <property type="entry name" value="DNA-BINDING TRANSCRIPTIONAL DUAL REGULATOR CRP"/>
    <property type="match status" value="1"/>
</dbReference>
<keyword evidence="3" id="KW-1185">Reference proteome</keyword>
<comment type="caution">
    <text evidence="2">The sequence shown here is derived from an EMBL/GenBank/DDBJ whole genome shotgun (WGS) entry which is preliminary data.</text>
</comment>
<evidence type="ECO:0000313" key="3">
    <source>
        <dbReference type="Proteomes" id="UP000641137"/>
    </source>
</evidence>
<accession>A0A8J3DJN3</accession>
<dbReference type="InterPro" id="IPR050397">
    <property type="entry name" value="Env_Response_Regulators"/>
</dbReference>
<dbReference type="Pfam" id="PF00027">
    <property type="entry name" value="cNMP_binding"/>
    <property type="match status" value="1"/>
</dbReference>
<feature type="domain" description="Cyclic nucleotide-binding" evidence="1">
    <location>
        <begin position="15"/>
        <end position="134"/>
    </location>
</feature>
<dbReference type="SMART" id="SM00100">
    <property type="entry name" value="cNMP"/>
    <property type="match status" value="1"/>
</dbReference>
<reference evidence="2" key="1">
    <citation type="journal article" date="2014" name="Int. J. Syst. Evol. Microbiol.">
        <title>Complete genome sequence of Corynebacterium casei LMG S-19264T (=DSM 44701T), isolated from a smear-ripened cheese.</title>
        <authorList>
            <consortium name="US DOE Joint Genome Institute (JGI-PGF)"/>
            <person name="Walter F."/>
            <person name="Albersmeier A."/>
            <person name="Kalinowski J."/>
            <person name="Ruckert C."/>
        </authorList>
    </citation>
    <scope>NUCLEOTIDE SEQUENCE</scope>
    <source>
        <strain evidence="2">KCTC 42097</strain>
    </source>
</reference>
<reference evidence="2" key="2">
    <citation type="submission" date="2020-09" db="EMBL/GenBank/DDBJ databases">
        <authorList>
            <person name="Sun Q."/>
            <person name="Kim S."/>
        </authorList>
    </citation>
    <scope>NUCLEOTIDE SEQUENCE</scope>
    <source>
        <strain evidence="2">KCTC 42097</strain>
    </source>
</reference>
<dbReference type="GO" id="GO:0003700">
    <property type="term" value="F:DNA-binding transcription factor activity"/>
    <property type="evidence" value="ECO:0007669"/>
    <property type="project" value="TreeGrafter"/>
</dbReference>
<dbReference type="RefSeq" id="WP_189490178.1">
    <property type="nucleotide sequence ID" value="NZ_BMZO01000007.1"/>
</dbReference>
<dbReference type="InterPro" id="IPR018490">
    <property type="entry name" value="cNMP-bd_dom_sf"/>
</dbReference>
<protein>
    <submittedName>
        <fullName evidence="2">Cyclic nucleotide-binding protein</fullName>
    </submittedName>
</protein>
<dbReference type="PROSITE" id="PS50042">
    <property type="entry name" value="CNMP_BINDING_3"/>
    <property type="match status" value="1"/>
</dbReference>
<dbReference type="CDD" id="cd00038">
    <property type="entry name" value="CAP_ED"/>
    <property type="match status" value="1"/>
</dbReference>
<dbReference type="SUPFAM" id="SSF51206">
    <property type="entry name" value="cAMP-binding domain-like"/>
    <property type="match status" value="1"/>
</dbReference>
<proteinExistence type="predicted"/>
<name>A0A8J3DJN3_9HYPH</name>
<dbReference type="InterPro" id="IPR000595">
    <property type="entry name" value="cNMP-bd_dom"/>
</dbReference>